<feature type="region of interest" description="Disordered" evidence="5">
    <location>
        <begin position="1108"/>
        <end position="1147"/>
    </location>
</feature>
<dbReference type="PROSITE" id="PS50016">
    <property type="entry name" value="ZF_PHD_2"/>
    <property type="match status" value="1"/>
</dbReference>
<feature type="compositionally biased region" description="Polar residues" evidence="5">
    <location>
        <begin position="1"/>
        <end position="19"/>
    </location>
</feature>
<dbReference type="InterPro" id="IPR019787">
    <property type="entry name" value="Znf_PHD-finger"/>
</dbReference>
<dbReference type="SUPFAM" id="SSF57903">
    <property type="entry name" value="FYVE/PHD zinc finger"/>
    <property type="match status" value="1"/>
</dbReference>
<keyword evidence="8" id="KW-1185">Reference proteome</keyword>
<evidence type="ECO:0000259" key="6">
    <source>
        <dbReference type="PROSITE" id="PS50016"/>
    </source>
</evidence>
<feature type="region of interest" description="Disordered" evidence="5">
    <location>
        <begin position="1"/>
        <end position="33"/>
    </location>
</feature>
<dbReference type="InterPro" id="IPR013083">
    <property type="entry name" value="Znf_RING/FYVE/PHD"/>
</dbReference>
<evidence type="ECO:0000256" key="5">
    <source>
        <dbReference type="SAM" id="MobiDB-lite"/>
    </source>
</evidence>
<feature type="compositionally biased region" description="Basic and acidic residues" evidence="5">
    <location>
        <begin position="1108"/>
        <end position="1126"/>
    </location>
</feature>
<feature type="region of interest" description="Disordered" evidence="5">
    <location>
        <begin position="129"/>
        <end position="156"/>
    </location>
</feature>
<dbReference type="SMART" id="SM00249">
    <property type="entry name" value="PHD"/>
    <property type="match status" value="1"/>
</dbReference>
<proteinExistence type="predicted"/>
<dbReference type="EMBL" id="BRXX01000223">
    <property type="protein sequence ID" value="GMH98664.1"/>
    <property type="molecule type" value="Genomic_DNA"/>
</dbReference>
<protein>
    <recommendedName>
        <fullName evidence="6">PHD-type domain-containing protein</fullName>
    </recommendedName>
</protein>
<keyword evidence="3" id="KW-0862">Zinc</keyword>
<dbReference type="Pfam" id="PF00628">
    <property type="entry name" value="PHD"/>
    <property type="match status" value="1"/>
</dbReference>
<accession>A0A9W7C3S2</accession>
<evidence type="ECO:0000256" key="2">
    <source>
        <dbReference type="ARBA" id="ARBA00022771"/>
    </source>
</evidence>
<feature type="domain" description="PHD-type" evidence="6">
    <location>
        <begin position="540"/>
        <end position="590"/>
    </location>
</feature>
<feature type="compositionally biased region" description="Low complexity" evidence="5">
    <location>
        <begin position="1160"/>
        <end position="1181"/>
    </location>
</feature>
<evidence type="ECO:0000256" key="1">
    <source>
        <dbReference type="ARBA" id="ARBA00022723"/>
    </source>
</evidence>
<keyword evidence="1" id="KW-0479">Metal-binding</keyword>
<keyword evidence="2 4" id="KW-0863">Zinc-finger</keyword>
<evidence type="ECO:0000256" key="4">
    <source>
        <dbReference type="PROSITE-ProRule" id="PRU00146"/>
    </source>
</evidence>
<dbReference type="InterPro" id="IPR011011">
    <property type="entry name" value="Znf_FYVE_PHD"/>
</dbReference>
<dbReference type="Proteomes" id="UP001165160">
    <property type="component" value="Unassembled WGS sequence"/>
</dbReference>
<dbReference type="PANTHER" id="PTHR48125">
    <property type="entry name" value="LP07818P1"/>
    <property type="match status" value="1"/>
</dbReference>
<feature type="compositionally biased region" description="Low complexity" evidence="5">
    <location>
        <begin position="723"/>
        <end position="739"/>
    </location>
</feature>
<dbReference type="GO" id="GO:0008270">
    <property type="term" value="F:zinc ion binding"/>
    <property type="evidence" value="ECO:0007669"/>
    <property type="project" value="UniProtKB-KW"/>
</dbReference>
<feature type="region of interest" description="Disordered" evidence="5">
    <location>
        <begin position="1160"/>
        <end position="1182"/>
    </location>
</feature>
<dbReference type="Gene3D" id="3.30.40.10">
    <property type="entry name" value="Zinc/RING finger domain, C3HC4 (zinc finger)"/>
    <property type="match status" value="1"/>
</dbReference>
<organism evidence="7 8">
    <name type="scientific">Triparma verrucosa</name>
    <dbReference type="NCBI Taxonomy" id="1606542"/>
    <lineage>
        <taxon>Eukaryota</taxon>
        <taxon>Sar</taxon>
        <taxon>Stramenopiles</taxon>
        <taxon>Ochrophyta</taxon>
        <taxon>Bolidophyceae</taxon>
        <taxon>Parmales</taxon>
        <taxon>Triparmaceae</taxon>
        <taxon>Triparma</taxon>
    </lineage>
</organism>
<dbReference type="PANTHER" id="PTHR48125:SF12">
    <property type="entry name" value="AT HOOK TRANSCRIPTION FACTOR FAMILY-RELATED"/>
    <property type="match status" value="1"/>
</dbReference>
<gene>
    <name evidence="7" type="ORF">TrVE_jg441</name>
</gene>
<name>A0A9W7C3S2_9STRA</name>
<feature type="region of interest" description="Disordered" evidence="5">
    <location>
        <begin position="695"/>
        <end position="749"/>
    </location>
</feature>
<evidence type="ECO:0000313" key="7">
    <source>
        <dbReference type="EMBL" id="GMH98664.1"/>
    </source>
</evidence>
<dbReference type="AlphaFoldDB" id="A0A9W7C3S2"/>
<reference evidence="8" key="1">
    <citation type="journal article" date="2023" name="Commun. Biol.">
        <title>Genome analysis of Parmales, the sister group of diatoms, reveals the evolutionary specialization of diatoms from phago-mixotrophs to photoautotrophs.</title>
        <authorList>
            <person name="Ban H."/>
            <person name="Sato S."/>
            <person name="Yoshikawa S."/>
            <person name="Yamada K."/>
            <person name="Nakamura Y."/>
            <person name="Ichinomiya M."/>
            <person name="Sato N."/>
            <person name="Blanc-Mathieu R."/>
            <person name="Endo H."/>
            <person name="Kuwata A."/>
            <person name="Ogata H."/>
        </authorList>
    </citation>
    <scope>NUCLEOTIDE SEQUENCE [LARGE SCALE GENOMIC DNA]</scope>
    <source>
        <strain evidence="8">NIES 3699</strain>
    </source>
</reference>
<feature type="compositionally biased region" description="Pro residues" evidence="5">
    <location>
        <begin position="695"/>
        <end position="709"/>
    </location>
</feature>
<sequence length="1214" mass="135835">MNTNGPIPTANTNQQSVEQTHPPPPLSQPLMASMAPPMALGGLIAGMNQAQAQQAITAQIQMLQQLQKEQFQRVAALHQLGGMVSHAPFPTVAAPPPPQHQLQTQQQHPLLPAANRSLTTSDFASIVNTPDLNIAPRPPPNAAPPRSHKKKAPKQAKVYIPKSTKTRKNAVKGVKPPYVRPNKVHVASSAAVYSTIPTIQSLRDEPPPHNIPSEIITVTIAKSDTHKYLLSKDYGENLWKSCMKKAHSILSHLDYLLKPGTSMGVAAYFEICKHHGFTIIGKQFYIPPGWPRACSRVNEIKDPDTHVVRKPASGKIWYRCSSALIGPKSFRVYLVNVAERPWVLDWSNAWETNDWMPWLTDSLSTLGFKTKLKPPPQDWNTGVPCLRGIMRINNFRVTIQGFWSNHRCNLFRPTTAEAIAEAKQIKQTGVSEFMWSSNASNNWGDLPPLKDIRFGGQFIFKDQTGTEVNIPEKQIDVKFSENSEGNYNIAGEGSNEFGDFNIVGCCIKNHEGVHEVCIYKVFKTASDGIIPAGVDVESIQCSCVTCPNKTDESIPILLCDVCDEGFHTTCLGLTQVPEGDSWFCRRCASKRPRLVDQATELLTTLSKMVNSPSDGGSSAKERIDRMFMIAGAYGWTETIIPAAFGRKERSFTPSPTLTVDSELYWPKPRVQLTSYSMFQQYLKWVIDPEVNAAPAVPPPAPPPPPPPSRPKTSASQQPRPAKSSRGYSQPSSSSGTYHSLIVSSNNTPQMSQNQILKTYTNHGEVFDRRYFREETIVGTDLPIFSAIPPPDYMPKESTRKSPLPNYVEIYGQDVMYDELRHKDLNRQELLSLAGASFEVHQTSKNKERDAFMLKCFKEELKVMARKEGEKAKKKAAKEKDEENYRNALEAKFPGDINKFLRDVHIESRANPTQSTIIVEKRMAEICQRYRIDTEECRKWFGSGFPKGAHEDPEKDRRAGWEQRLKLHNDRKHIETVVNKSYLSLISETIRGRLRDWHREGDEEERVKVMAGMIDWLHSLAGFPSFNDQPDRLIRVAKKLEYFLYTMSVGKATYLSWNSKNITKAAIKQIVDVWKDMTNEEITAIDRHEVEKFQEAETTKEQARILEEEKAQAAKEQAAKEKAESAGKKRKGGGKGKKSPAKKQKVAAENGSAILMAVGSVNGSENGSANGSSNGGLSSAIGEKVENFRKTMAEKRRQEQNRCKEDLTSLIHLLG</sequence>
<comment type="caution">
    <text evidence="7">The sequence shown here is derived from an EMBL/GenBank/DDBJ whole genome shotgun (WGS) entry which is preliminary data.</text>
</comment>
<evidence type="ECO:0000313" key="8">
    <source>
        <dbReference type="Proteomes" id="UP001165160"/>
    </source>
</evidence>
<evidence type="ECO:0000256" key="3">
    <source>
        <dbReference type="ARBA" id="ARBA00022833"/>
    </source>
</evidence>
<dbReference type="InterPro" id="IPR001965">
    <property type="entry name" value="Znf_PHD"/>
</dbReference>
<feature type="compositionally biased region" description="Basic residues" evidence="5">
    <location>
        <begin position="1127"/>
        <end position="1144"/>
    </location>
</feature>